<name>A0A8H3LX64_9GLOM</name>
<protein>
    <submittedName>
        <fullName evidence="1">Uncharacterized protein</fullName>
    </submittedName>
</protein>
<gene>
    <name evidence="1" type="ORF">RCL2_001961900</name>
</gene>
<organism evidence="1 2">
    <name type="scientific">Rhizophagus clarus</name>
    <dbReference type="NCBI Taxonomy" id="94130"/>
    <lineage>
        <taxon>Eukaryota</taxon>
        <taxon>Fungi</taxon>
        <taxon>Fungi incertae sedis</taxon>
        <taxon>Mucoromycota</taxon>
        <taxon>Glomeromycotina</taxon>
        <taxon>Glomeromycetes</taxon>
        <taxon>Glomerales</taxon>
        <taxon>Glomeraceae</taxon>
        <taxon>Rhizophagus</taxon>
    </lineage>
</organism>
<dbReference type="AlphaFoldDB" id="A0A8H3LX64"/>
<dbReference type="Proteomes" id="UP000615446">
    <property type="component" value="Unassembled WGS sequence"/>
</dbReference>
<reference evidence="1" key="1">
    <citation type="submission" date="2019-10" db="EMBL/GenBank/DDBJ databases">
        <title>Conservation and host-specific expression of non-tandemly repeated heterogenous ribosome RNA gene in arbuscular mycorrhizal fungi.</title>
        <authorList>
            <person name="Maeda T."/>
            <person name="Kobayashi Y."/>
            <person name="Nakagawa T."/>
            <person name="Ezawa T."/>
            <person name="Yamaguchi K."/>
            <person name="Bino T."/>
            <person name="Nishimoto Y."/>
            <person name="Shigenobu S."/>
            <person name="Kawaguchi M."/>
        </authorList>
    </citation>
    <scope>NUCLEOTIDE SEQUENCE</scope>
    <source>
        <strain evidence="1">HR1</strain>
    </source>
</reference>
<evidence type="ECO:0000313" key="1">
    <source>
        <dbReference type="EMBL" id="GES92863.1"/>
    </source>
</evidence>
<dbReference type="EMBL" id="BLAL01000218">
    <property type="protein sequence ID" value="GES92863.1"/>
    <property type="molecule type" value="Genomic_DNA"/>
</dbReference>
<proteinExistence type="predicted"/>
<sequence>MIPNSLYLSQCLSEIPKISGTHNSIIDNILEPSCMIMKDILIISSSFNKARINPFSSEKNYTSYGRTRINQSAYRPMISSATNKSIKPYDKKSHPKTIKKIIVPQPAVSHDNKINSV</sequence>
<comment type="caution">
    <text evidence="1">The sequence shown here is derived from an EMBL/GenBank/DDBJ whole genome shotgun (WGS) entry which is preliminary data.</text>
</comment>
<evidence type="ECO:0000313" key="2">
    <source>
        <dbReference type="Proteomes" id="UP000615446"/>
    </source>
</evidence>
<accession>A0A8H3LX64</accession>